<comment type="caution">
    <text evidence="2">The sequence shown here is derived from an EMBL/GenBank/DDBJ whole genome shotgun (WGS) entry which is preliminary data.</text>
</comment>
<gene>
    <name evidence="2" type="ORF">A2647_00250</name>
</gene>
<proteinExistence type="predicted"/>
<evidence type="ECO:0000313" key="3">
    <source>
        <dbReference type="Proteomes" id="UP000177370"/>
    </source>
</evidence>
<keyword evidence="1" id="KW-1277">Toxin-antitoxin system</keyword>
<accession>A0A1F6V8H8</accession>
<name>A0A1F6V8H8_9BACT</name>
<evidence type="ECO:0000313" key="2">
    <source>
        <dbReference type="EMBL" id="OGI65796.1"/>
    </source>
</evidence>
<evidence type="ECO:0008006" key="4">
    <source>
        <dbReference type="Google" id="ProtNLM"/>
    </source>
</evidence>
<dbReference type="InterPro" id="IPR007712">
    <property type="entry name" value="RelE/ParE_toxin"/>
</dbReference>
<reference evidence="2 3" key="1">
    <citation type="journal article" date="2016" name="Nat. Commun.">
        <title>Thousands of microbial genomes shed light on interconnected biogeochemical processes in an aquifer system.</title>
        <authorList>
            <person name="Anantharaman K."/>
            <person name="Brown C.T."/>
            <person name="Hug L.A."/>
            <person name="Sharon I."/>
            <person name="Castelle C.J."/>
            <person name="Probst A.J."/>
            <person name="Thomas B.C."/>
            <person name="Singh A."/>
            <person name="Wilkins M.J."/>
            <person name="Karaoz U."/>
            <person name="Brodie E.L."/>
            <person name="Williams K.H."/>
            <person name="Hubbard S.S."/>
            <person name="Banfield J.F."/>
        </authorList>
    </citation>
    <scope>NUCLEOTIDE SEQUENCE [LARGE SCALE GENOMIC DNA]</scope>
</reference>
<dbReference type="InterPro" id="IPR035093">
    <property type="entry name" value="RelE/ParE_toxin_dom_sf"/>
</dbReference>
<dbReference type="SUPFAM" id="SSF143011">
    <property type="entry name" value="RelE-like"/>
    <property type="match status" value="1"/>
</dbReference>
<dbReference type="InterPro" id="IPR052747">
    <property type="entry name" value="TA_system_RelE_toxin"/>
</dbReference>
<evidence type="ECO:0000256" key="1">
    <source>
        <dbReference type="ARBA" id="ARBA00022649"/>
    </source>
</evidence>
<dbReference type="Proteomes" id="UP000177370">
    <property type="component" value="Unassembled WGS sequence"/>
</dbReference>
<dbReference type="EMBL" id="MFTP01000012">
    <property type="protein sequence ID" value="OGI65796.1"/>
    <property type="molecule type" value="Genomic_DNA"/>
</dbReference>
<dbReference type="Gene3D" id="3.30.2310.20">
    <property type="entry name" value="RelE-like"/>
    <property type="match status" value="1"/>
</dbReference>
<organism evidence="2 3">
    <name type="scientific">Candidatus Nomurabacteria bacterium RIFCSPHIGHO2_01_FULL_40_24b</name>
    <dbReference type="NCBI Taxonomy" id="1801739"/>
    <lineage>
        <taxon>Bacteria</taxon>
        <taxon>Candidatus Nomuraibacteriota</taxon>
    </lineage>
</organism>
<dbReference type="AlphaFoldDB" id="A0A1F6V8H8"/>
<dbReference type="PANTHER" id="PTHR38813:SF1">
    <property type="entry name" value="TOXIN RELE1-RELATED"/>
    <property type="match status" value="1"/>
</dbReference>
<sequence length="89" mass="10695">MNSQLNWDLQTDESVFKFLKKIPRKDSEFLLFTVKLLPNSPYLGDIQKIKGEKDAWRRRVGRYRIFFKIKVKEKIILISDIKIRSSNTY</sequence>
<protein>
    <recommendedName>
        <fullName evidence="4">Addiction module toxin RelE</fullName>
    </recommendedName>
</protein>
<dbReference type="Pfam" id="PF05016">
    <property type="entry name" value="ParE_toxin"/>
    <property type="match status" value="1"/>
</dbReference>
<dbReference type="PANTHER" id="PTHR38813">
    <property type="match status" value="1"/>
</dbReference>